<proteinExistence type="predicted"/>
<evidence type="ECO:0000256" key="2">
    <source>
        <dbReference type="ARBA" id="ARBA00022884"/>
    </source>
</evidence>
<dbReference type="Gene3D" id="3.30.70.330">
    <property type="match status" value="1"/>
</dbReference>
<reference evidence="5" key="1">
    <citation type="journal article" date="2019" name="Sci. Rep.">
        <title>Draft genome of Tanacetum cinerariifolium, the natural source of mosquito coil.</title>
        <authorList>
            <person name="Yamashiro T."/>
            <person name="Shiraishi A."/>
            <person name="Satake H."/>
            <person name="Nakayama K."/>
        </authorList>
    </citation>
    <scope>NUCLEOTIDE SEQUENCE</scope>
</reference>
<gene>
    <name evidence="5" type="ORF">Tci_405049</name>
</gene>
<organism evidence="5">
    <name type="scientific">Tanacetum cinerariifolium</name>
    <name type="common">Dalmatian daisy</name>
    <name type="synonym">Chrysanthemum cinerariifolium</name>
    <dbReference type="NCBI Taxonomy" id="118510"/>
    <lineage>
        <taxon>Eukaryota</taxon>
        <taxon>Viridiplantae</taxon>
        <taxon>Streptophyta</taxon>
        <taxon>Embryophyta</taxon>
        <taxon>Tracheophyta</taxon>
        <taxon>Spermatophyta</taxon>
        <taxon>Magnoliopsida</taxon>
        <taxon>eudicotyledons</taxon>
        <taxon>Gunneridae</taxon>
        <taxon>Pentapetalae</taxon>
        <taxon>asterids</taxon>
        <taxon>campanulids</taxon>
        <taxon>Asterales</taxon>
        <taxon>Asteraceae</taxon>
        <taxon>Asteroideae</taxon>
        <taxon>Anthemideae</taxon>
        <taxon>Anthemidinae</taxon>
        <taxon>Tanacetum</taxon>
    </lineage>
</organism>
<keyword evidence="1" id="KW-0677">Repeat</keyword>
<dbReference type="PANTHER" id="PTHR15592">
    <property type="entry name" value="MATRIN 3/NUCLEAR PROTEIN 220-RELATED"/>
    <property type="match status" value="1"/>
</dbReference>
<evidence type="ECO:0000256" key="3">
    <source>
        <dbReference type="SAM" id="MobiDB-lite"/>
    </source>
</evidence>
<protein>
    <submittedName>
        <fullName evidence="5">Uncharacterized serine-rich protein C1E8.05-like</fullName>
    </submittedName>
</protein>
<dbReference type="InterPro" id="IPR025322">
    <property type="entry name" value="PADRE_dom"/>
</dbReference>
<evidence type="ECO:0000313" key="5">
    <source>
        <dbReference type="EMBL" id="GEY33075.1"/>
    </source>
</evidence>
<feature type="domain" description="PTBP1-like RNA recognition motif 2" evidence="4">
    <location>
        <begin position="13"/>
        <end position="73"/>
    </location>
</feature>
<dbReference type="GO" id="GO:0003723">
    <property type="term" value="F:RNA binding"/>
    <property type="evidence" value="ECO:0007669"/>
    <property type="project" value="UniProtKB-KW"/>
</dbReference>
<name>A0A699HLZ7_TANCI</name>
<comment type="caution">
    <text evidence="5">The sequence shown here is derived from an EMBL/GenBank/DDBJ whole genome shotgun (WGS) entry which is preliminary data.</text>
</comment>
<keyword evidence="2" id="KW-0694">RNA-binding</keyword>
<sequence length="601" mass="66537">DLEQTTRGRGDEPNRILLVTIHHMIYPITMEVLNQILSPHGYVEKVVISQKSAHVQALIQFQSRQNAIVARNSLQEAGNNKSTLFTDTFGNSGADESETSGPETPVKEVVDNGNGSALFFFVGYDTGSKAVTGLPEEFQEGDVVDALLRVLEQTSSEKWVDSGGSDQHAEYALSKLLQMGKVAEYESEFVILVNRVTGISANLLKSFYIFGLKPGLQRKLFRSRPTTLGEAISFARIAEAHFEDERSPIVIAKPNKLTANVHVQDLEQTTRGRVDEPNRILLVTIHHMIYPINMEVLNQIISPRGENCFSILNAEEAGNTKSTLFADTFGNSGVDELEPSGPETPTKEVVDNGNGSALIFWLDTKPKVRLVRKSGLIAVAEDETTHFLEPHYSPSSILVSVILLVEEYGIPESIPLEDKTLRASTKATFDMGACMSSAGDSIHKSTNYAFVVSTKGELRQFPTPIFVSEVLQYEKPSFFVCNSDNLYQDQDIPSLNSEDELHAGQIYFILPKTMLARRLSASDMASLAVKASLALDSNTRISPMALMETSQINVVVKEEENKHNYKNGGLRVSKSRSTRSWKARLAARSFRHKLSTIYEDN</sequence>
<dbReference type="AlphaFoldDB" id="A0A699HLZ7"/>
<dbReference type="InterPro" id="IPR035979">
    <property type="entry name" value="RBD_domain_sf"/>
</dbReference>
<feature type="region of interest" description="Disordered" evidence="3">
    <location>
        <begin position="87"/>
        <end position="106"/>
    </location>
</feature>
<dbReference type="InterPro" id="IPR012677">
    <property type="entry name" value="Nucleotide-bd_a/b_plait_sf"/>
</dbReference>
<dbReference type="Pfam" id="PF14009">
    <property type="entry name" value="PADRE"/>
    <property type="match status" value="1"/>
</dbReference>
<dbReference type="SUPFAM" id="SSF54928">
    <property type="entry name" value="RNA-binding domain, RBD"/>
    <property type="match status" value="1"/>
</dbReference>
<dbReference type="EMBL" id="BKCJ010169708">
    <property type="protein sequence ID" value="GEY33075.1"/>
    <property type="molecule type" value="Genomic_DNA"/>
</dbReference>
<dbReference type="Pfam" id="PF11835">
    <property type="entry name" value="RRM_8"/>
    <property type="match status" value="1"/>
</dbReference>
<evidence type="ECO:0000256" key="1">
    <source>
        <dbReference type="ARBA" id="ARBA00022737"/>
    </source>
</evidence>
<accession>A0A699HLZ7</accession>
<evidence type="ECO:0000259" key="4">
    <source>
        <dbReference type="Pfam" id="PF11835"/>
    </source>
</evidence>
<feature type="non-terminal residue" evidence="5">
    <location>
        <position position="1"/>
    </location>
</feature>
<dbReference type="InterPro" id="IPR021790">
    <property type="entry name" value="PTBP1-like_RRM2"/>
</dbReference>